<protein>
    <submittedName>
        <fullName evidence="1">Uncharacterized protein (AIM24 family)</fullName>
    </submittedName>
</protein>
<dbReference type="InterPro" id="IPR002838">
    <property type="entry name" value="AIM24"/>
</dbReference>
<keyword evidence="2" id="KW-1185">Reference proteome</keyword>
<accession>A0A2T6C7D3</accession>
<organism evidence="1 2">
    <name type="scientific">Melghirimyces profundicolus</name>
    <dbReference type="NCBI Taxonomy" id="1242148"/>
    <lineage>
        <taxon>Bacteria</taxon>
        <taxon>Bacillati</taxon>
        <taxon>Bacillota</taxon>
        <taxon>Bacilli</taxon>
        <taxon>Bacillales</taxon>
        <taxon>Thermoactinomycetaceae</taxon>
        <taxon>Melghirimyces</taxon>
    </lineage>
</organism>
<name>A0A2T6C7D3_9BACL</name>
<dbReference type="Pfam" id="PF01987">
    <property type="entry name" value="AIM24"/>
    <property type="match status" value="1"/>
</dbReference>
<dbReference type="Gene3D" id="3.60.160.10">
    <property type="entry name" value="Mitochondrial biogenesis AIM24"/>
    <property type="match status" value="1"/>
</dbReference>
<evidence type="ECO:0000313" key="1">
    <source>
        <dbReference type="EMBL" id="PTX64224.1"/>
    </source>
</evidence>
<dbReference type="InterPro" id="IPR016031">
    <property type="entry name" value="Trp_RNA-bd_attenuator-like_dom"/>
</dbReference>
<dbReference type="PANTHER" id="PTHR38074">
    <property type="entry name" value="ALTERED INHERITANCE OF MITOCHONDRIA PROTEIN 24, MITOCHONDRIAL"/>
    <property type="match status" value="1"/>
</dbReference>
<comment type="caution">
    <text evidence="1">The sequence shown here is derived from an EMBL/GenBank/DDBJ whole genome shotgun (WGS) entry which is preliminary data.</text>
</comment>
<dbReference type="InterPro" id="IPR036983">
    <property type="entry name" value="AIM24_sf"/>
</dbReference>
<evidence type="ECO:0000313" key="2">
    <source>
        <dbReference type="Proteomes" id="UP000244240"/>
    </source>
</evidence>
<gene>
    <name evidence="1" type="ORF">C8P63_1036</name>
</gene>
<dbReference type="RefSeq" id="WP_211308230.1">
    <property type="nucleotide sequence ID" value="NZ_QBKR01000003.1"/>
</dbReference>
<dbReference type="PANTHER" id="PTHR38074:SF1">
    <property type="entry name" value="ALTERED INHERITANCE OF MITOCHONDRIA PROTEIN 24, MITOCHONDRIAL"/>
    <property type="match status" value="1"/>
</dbReference>
<dbReference type="Proteomes" id="UP000244240">
    <property type="component" value="Unassembled WGS sequence"/>
</dbReference>
<dbReference type="SUPFAM" id="SSF51219">
    <property type="entry name" value="TRAP-like"/>
    <property type="match status" value="1"/>
</dbReference>
<dbReference type="EMBL" id="QBKR01000003">
    <property type="protein sequence ID" value="PTX64224.1"/>
    <property type="molecule type" value="Genomic_DNA"/>
</dbReference>
<proteinExistence type="predicted"/>
<dbReference type="AlphaFoldDB" id="A0A2T6C7D3"/>
<sequence length="220" mass="23564">MAESLDRLLDQAEEVQAEEAFVKQNSKALKIRVTDTVYCRAGSMIAYQGKIKFESTSGGIGKWIKKKISGEGFPLMKATGSGDLFLADDAAEVTILHLKGETLFVEGRHLLAFEKTVDWDISVIRGAGVASGGLFTCRLSGHGFVAISSHGEPIALEAPVAVDPNAVIGWTSGVSPRLKTDINLKTLFGKSSGETVQLNFTGSGRVLIQPAELYSFGKEE</sequence>
<reference evidence="1 2" key="1">
    <citation type="submission" date="2018-04" db="EMBL/GenBank/DDBJ databases">
        <title>Genomic Encyclopedia of Archaeal and Bacterial Type Strains, Phase II (KMG-II): from individual species to whole genera.</title>
        <authorList>
            <person name="Goeker M."/>
        </authorList>
    </citation>
    <scope>NUCLEOTIDE SEQUENCE [LARGE SCALE GENOMIC DNA]</scope>
    <source>
        <strain evidence="1 2">DSM 45787</strain>
    </source>
</reference>